<name>A0ABV4AUG1_9GAMM</name>
<dbReference type="EMBL" id="JBGBPY010000001">
    <property type="protein sequence ID" value="MEY2183828.1"/>
    <property type="molecule type" value="Genomic_DNA"/>
</dbReference>
<dbReference type="Gene3D" id="1.20.58.320">
    <property type="entry name" value="TPR-like"/>
    <property type="match status" value="1"/>
</dbReference>
<evidence type="ECO:0000313" key="1">
    <source>
        <dbReference type="EMBL" id="MEY2183828.1"/>
    </source>
</evidence>
<evidence type="ECO:0000313" key="2">
    <source>
        <dbReference type="Proteomes" id="UP001562159"/>
    </source>
</evidence>
<dbReference type="Proteomes" id="UP001562159">
    <property type="component" value="Unassembled WGS sequence"/>
</dbReference>
<dbReference type="InterPro" id="IPR010323">
    <property type="entry name" value="DUF924"/>
</dbReference>
<dbReference type="Pfam" id="PF06041">
    <property type="entry name" value="DUF924"/>
    <property type="match status" value="1"/>
</dbReference>
<sequence>MTEPVQPHEVVRFWHEAGPDKWFDKDEAFDLAFTTRFLDTHMAAARRELDHWLDEAEGALALLILLDQLPRNAFRDTAHMFATDPLALAFARQAVVRGHDRAVEPALRVFFYLPFEHSEALADQDRAVALCEGLDTYAKYARIHHDVIVRFGRFPHRNAVLGRATTAEEQAFLDAGGFAG</sequence>
<keyword evidence="2" id="KW-1185">Reference proteome</keyword>
<comment type="caution">
    <text evidence="1">The sequence shown here is derived from an EMBL/GenBank/DDBJ whole genome shotgun (WGS) entry which is preliminary data.</text>
</comment>
<protein>
    <submittedName>
        <fullName evidence="1">DUF924 family protein</fullName>
    </submittedName>
</protein>
<dbReference type="InterPro" id="IPR011990">
    <property type="entry name" value="TPR-like_helical_dom_sf"/>
</dbReference>
<reference evidence="1 2" key="1">
    <citation type="submission" date="2024-07" db="EMBL/GenBank/DDBJ databases">
        <title>Molecular mechanisms and environmental adaptations of flagellar loss and biofilm growth of Rhodanobacter under environmental stress.</title>
        <authorList>
            <person name="Chen M."/>
        </authorList>
    </citation>
    <scope>NUCLEOTIDE SEQUENCE [LARGE SCALE GENOMIC DNA]</scope>
    <source>
        <strain evidence="1 2">RS22</strain>
    </source>
</reference>
<organism evidence="1 2">
    <name type="scientific">Rhodanobacter humi</name>
    <dbReference type="NCBI Taxonomy" id="1888173"/>
    <lineage>
        <taxon>Bacteria</taxon>
        <taxon>Pseudomonadati</taxon>
        <taxon>Pseudomonadota</taxon>
        <taxon>Gammaproteobacteria</taxon>
        <taxon>Lysobacterales</taxon>
        <taxon>Rhodanobacteraceae</taxon>
        <taxon>Rhodanobacter</taxon>
    </lineage>
</organism>
<gene>
    <name evidence="1" type="ORF">AB7878_15510</name>
</gene>
<dbReference type="Gene3D" id="1.25.40.10">
    <property type="entry name" value="Tetratricopeptide repeat domain"/>
    <property type="match status" value="1"/>
</dbReference>
<proteinExistence type="predicted"/>
<accession>A0ABV4AUG1</accession>
<dbReference type="SUPFAM" id="SSF48452">
    <property type="entry name" value="TPR-like"/>
    <property type="match status" value="1"/>
</dbReference>